<name>C4GG40_9NEIS</name>
<keyword evidence="2" id="KW-1185">Reference proteome</keyword>
<dbReference type="EMBL" id="ACJW02000002">
    <property type="protein sequence ID" value="EEP69195.1"/>
    <property type="molecule type" value="Genomic_DNA"/>
</dbReference>
<gene>
    <name evidence="1" type="ORF">GCWU000324_01107</name>
</gene>
<protein>
    <submittedName>
        <fullName evidence="1">Uncharacterized protein</fullName>
    </submittedName>
</protein>
<accession>C4GG40</accession>
<dbReference type="AlphaFoldDB" id="C4GG40"/>
<organism evidence="1 2">
    <name type="scientific">Kingella oralis ATCC 51147</name>
    <dbReference type="NCBI Taxonomy" id="629741"/>
    <lineage>
        <taxon>Bacteria</taxon>
        <taxon>Pseudomonadati</taxon>
        <taxon>Pseudomonadota</taxon>
        <taxon>Betaproteobacteria</taxon>
        <taxon>Neisseriales</taxon>
        <taxon>Neisseriaceae</taxon>
        <taxon>Kingella</taxon>
    </lineage>
</organism>
<reference evidence="1" key="1">
    <citation type="submission" date="2009-04" db="EMBL/GenBank/DDBJ databases">
        <authorList>
            <person name="Weinstock G."/>
            <person name="Sodergren E."/>
            <person name="Clifton S."/>
            <person name="Fulton L."/>
            <person name="Fulton B."/>
            <person name="Courtney L."/>
            <person name="Fronick C."/>
            <person name="Harrison M."/>
            <person name="Strong C."/>
            <person name="Farmer C."/>
            <person name="Delahaunty K."/>
            <person name="Markovic C."/>
            <person name="Hall O."/>
            <person name="Minx P."/>
            <person name="Tomlinson C."/>
            <person name="Mitreva M."/>
            <person name="Nelson J."/>
            <person name="Hou S."/>
            <person name="Wollam A."/>
            <person name="Pepin K.H."/>
            <person name="Johnson M."/>
            <person name="Bhonagiri V."/>
            <person name="Nash W.E."/>
            <person name="Warren W."/>
            <person name="Chinwalla A."/>
            <person name="Mardis E.R."/>
            <person name="Wilson R.K."/>
        </authorList>
    </citation>
    <scope>NUCLEOTIDE SEQUENCE [LARGE SCALE GENOMIC DNA]</scope>
    <source>
        <strain evidence="1">ATCC 51147</strain>
    </source>
</reference>
<dbReference type="Proteomes" id="UP000003009">
    <property type="component" value="Unassembled WGS sequence"/>
</dbReference>
<proteinExistence type="predicted"/>
<evidence type="ECO:0000313" key="1">
    <source>
        <dbReference type="EMBL" id="EEP69195.1"/>
    </source>
</evidence>
<dbReference type="HOGENOM" id="CLU_3044290_0_0_4"/>
<comment type="caution">
    <text evidence="1">The sequence shown here is derived from an EMBL/GenBank/DDBJ whole genome shotgun (WGS) entry which is preliminary data.</text>
</comment>
<evidence type="ECO:0000313" key="2">
    <source>
        <dbReference type="Proteomes" id="UP000003009"/>
    </source>
</evidence>
<sequence length="54" mass="5703">MVCFGLVYKRAAKGGAGSIIGGVMIALSIYKRQPENGEIPFQAALAILFLAAFE</sequence>